<comment type="caution">
    <text evidence="8">The sequence shown here is derived from an EMBL/GenBank/DDBJ whole genome shotgun (WGS) entry which is preliminary data.</text>
</comment>
<feature type="transmembrane region" description="Helical" evidence="5">
    <location>
        <begin position="176"/>
        <end position="202"/>
    </location>
</feature>
<dbReference type="PANTHER" id="PTHR43332:SF1">
    <property type="entry name" value="TRANSPORT PERMEASE PROTEIN"/>
    <property type="match status" value="1"/>
</dbReference>
<evidence type="ECO:0000256" key="3">
    <source>
        <dbReference type="ARBA" id="ARBA00022989"/>
    </source>
</evidence>
<evidence type="ECO:0000256" key="2">
    <source>
        <dbReference type="ARBA" id="ARBA00022692"/>
    </source>
</evidence>
<dbReference type="Pfam" id="PF01061">
    <property type="entry name" value="ABC2_membrane"/>
    <property type="match status" value="1"/>
</dbReference>
<feature type="transmembrane region" description="Helical" evidence="5">
    <location>
        <begin position="304"/>
        <end position="326"/>
    </location>
</feature>
<dbReference type="EMBL" id="RPFZ01000001">
    <property type="protein sequence ID" value="RPF72139.1"/>
    <property type="molecule type" value="Genomic_DNA"/>
</dbReference>
<comment type="caution">
    <text evidence="5">Lacks conserved residue(s) required for the propagation of feature annotation.</text>
</comment>
<feature type="region of interest" description="Disordered" evidence="6">
    <location>
        <begin position="24"/>
        <end position="49"/>
    </location>
</feature>
<keyword evidence="3 5" id="KW-1133">Transmembrane helix</keyword>
<feature type="transmembrane region" description="Helical" evidence="5">
    <location>
        <begin position="214"/>
        <end position="237"/>
    </location>
</feature>
<dbReference type="PROSITE" id="PS51012">
    <property type="entry name" value="ABC_TM2"/>
    <property type="match status" value="1"/>
</dbReference>
<dbReference type="AlphaFoldDB" id="A0A3N5CZJ2"/>
<dbReference type="InterPro" id="IPR047817">
    <property type="entry name" value="ABC2_TM_bact-type"/>
</dbReference>
<comment type="similarity">
    <text evidence="5">Belongs to the ABC-2 integral membrane protein family.</text>
</comment>
<evidence type="ECO:0000313" key="8">
    <source>
        <dbReference type="EMBL" id="RPF72139.1"/>
    </source>
</evidence>
<evidence type="ECO:0000313" key="9">
    <source>
        <dbReference type="Proteomes" id="UP000275232"/>
    </source>
</evidence>
<keyword evidence="5" id="KW-1003">Cell membrane</keyword>
<dbReference type="Proteomes" id="UP000275232">
    <property type="component" value="Unassembled WGS sequence"/>
</dbReference>
<dbReference type="InterPro" id="IPR013525">
    <property type="entry name" value="ABC2_TM"/>
</dbReference>
<keyword evidence="5" id="KW-0813">Transport</keyword>
<protein>
    <recommendedName>
        <fullName evidence="5">Transport permease protein</fullName>
    </recommendedName>
</protein>
<dbReference type="InterPro" id="IPR052522">
    <property type="entry name" value="ABC-2_transport_permease"/>
</dbReference>
<name>A0A3N5CZJ2_9SPHN</name>
<accession>A0A3N5CZJ2</accession>
<keyword evidence="4 5" id="KW-0472">Membrane</keyword>
<organism evidence="8 9">
    <name type="scientific">Aurantiacibacter spongiae</name>
    <dbReference type="NCBI Taxonomy" id="2488860"/>
    <lineage>
        <taxon>Bacteria</taxon>
        <taxon>Pseudomonadati</taxon>
        <taxon>Pseudomonadota</taxon>
        <taxon>Alphaproteobacteria</taxon>
        <taxon>Sphingomonadales</taxon>
        <taxon>Erythrobacteraceae</taxon>
        <taxon>Aurantiacibacter</taxon>
    </lineage>
</organism>
<dbReference type="GO" id="GO:0140359">
    <property type="term" value="F:ABC-type transporter activity"/>
    <property type="evidence" value="ECO:0007669"/>
    <property type="project" value="InterPro"/>
</dbReference>
<dbReference type="GO" id="GO:0043190">
    <property type="term" value="C:ATP-binding cassette (ABC) transporter complex"/>
    <property type="evidence" value="ECO:0007669"/>
    <property type="project" value="InterPro"/>
</dbReference>
<evidence type="ECO:0000256" key="4">
    <source>
        <dbReference type="ARBA" id="ARBA00023136"/>
    </source>
</evidence>
<dbReference type="PRINTS" id="PR00164">
    <property type="entry name" value="ABC2TRNSPORT"/>
</dbReference>
<keyword evidence="2 5" id="KW-0812">Transmembrane</keyword>
<dbReference type="PANTHER" id="PTHR43332">
    <property type="entry name" value="INNER MEMBRANE TRANSPORT PERMEASE YADH-RELATED"/>
    <property type="match status" value="1"/>
</dbReference>
<gene>
    <name evidence="8" type="ORF">EG799_11295</name>
</gene>
<evidence type="ECO:0000256" key="6">
    <source>
        <dbReference type="SAM" id="MobiDB-lite"/>
    </source>
</evidence>
<comment type="subcellular location">
    <subcellularLocation>
        <location evidence="5">Cell inner membrane</location>
        <topology evidence="5">Multi-pass membrane protein</topology>
    </subcellularLocation>
    <subcellularLocation>
        <location evidence="1">Membrane</location>
        <topology evidence="1">Multi-pass membrane protein</topology>
    </subcellularLocation>
</comment>
<evidence type="ECO:0000256" key="1">
    <source>
        <dbReference type="ARBA" id="ARBA00004141"/>
    </source>
</evidence>
<evidence type="ECO:0000259" key="7">
    <source>
        <dbReference type="PROSITE" id="PS51012"/>
    </source>
</evidence>
<feature type="transmembrane region" description="Helical" evidence="5">
    <location>
        <begin position="249"/>
        <end position="268"/>
    </location>
</feature>
<reference evidence="8 9" key="1">
    <citation type="submission" date="2018-11" db="EMBL/GenBank/DDBJ databases">
        <title>Erythrobacter spongiae sp. nov., isolated from a marine sponge.</title>
        <authorList>
            <person name="Zhuang L."/>
            <person name="Luo L."/>
        </authorList>
    </citation>
    <scope>NUCLEOTIDE SEQUENCE [LARGE SCALE GENOMIC DNA]</scope>
    <source>
        <strain evidence="8 9">HN-E23</strain>
    </source>
</reference>
<dbReference type="OrthoDB" id="9804001at2"/>
<sequence>MRSSVQLINVSVQLSCLRLPARLSADSRGPMPEQSPTDQRGSGANADSHAMDLMGHGANAGRRFAPKGEPQITGFNRIGLWSLYIKEIRRFLKVQTQTVWAPAVTTLLFLVIFTVALGRSGREVLGYDFGTFVAPGLIMMGMMQNAFANSSFSLLAGKLQGTIIDLLMPPLSEAELMIAIVGAAMTRAVMVGAAVAFAMWLYPDVHLHAAHPWAIVWFGLMGAAMLSIFGLLASIWAEKFDHNAAITNFIVAPLSLLSGTFYVISNLAPLFQTISRANPFFYMISGFRYGFLGVSDIGNDNAHVVGAAIGVGVLNLVLGYVTYRVLKSGWKIKS</sequence>
<feature type="transmembrane region" description="Helical" evidence="5">
    <location>
        <begin position="99"/>
        <end position="117"/>
    </location>
</feature>
<feature type="domain" description="ABC transmembrane type-2" evidence="7">
    <location>
        <begin position="93"/>
        <end position="326"/>
    </location>
</feature>
<dbReference type="InterPro" id="IPR000412">
    <property type="entry name" value="ABC_2_transport"/>
</dbReference>
<keyword evidence="9" id="KW-1185">Reference proteome</keyword>
<proteinExistence type="inferred from homology"/>
<evidence type="ECO:0000256" key="5">
    <source>
        <dbReference type="RuleBase" id="RU361157"/>
    </source>
</evidence>